<reference evidence="1" key="1">
    <citation type="submission" date="2020-02" db="EMBL/GenBank/DDBJ databases">
        <authorList>
            <person name="Meier V. D."/>
        </authorList>
    </citation>
    <scope>NUCLEOTIDE SEQUENCE</scope>
    <source>
        <strain evidence="1">AVDCRST_MAG73</strain>
    </source>
</reference>
<organism evidence="1">
    <name type="scientific">uncultured Thermomicrobiales bacterium</name>
    <dbReference type="NCBI Taxonomy" id="1645740"/>
    <lineage>
        <taxon>Bacteria</taxon>
        <taxon>Pseudomonadati</taxon>
        <taxon>Thermomicrobiota</taxon>
        <taxon>Thermomicrobia</taxon>
        <taxon>Thermomicrobiales</taxon>
        <taxon>environmental samples</taxon>
    </lineage>
</organism>
<gene>
    <name evidence="1" type="ORF">AVDCRST_MAG73-2166</name>
</gene>
<dbReference type="AlphaFoldDB" id="A0A6J4UAT0"/>
<protein>
    <recommendedName>
        <fullName evidence="2">DUF4267 domain-containing protein</fullName>
    </recommendedName>
</protein>
<accession>A0A6J4UAT0</accession>
<evidence type="ECO:0000313" key="1">
    <source>
        <dbReference type="EMBL" id="CAA9543357.1"/>
    </source>
</evidence>
<dbReference type="EMBL" id="CADCWE010000136">
    <property type="protein sequence ID" value="CAA9543357.1"/>
    <property type="molecule type" value="Genomic_DNA"/>
</dbReference>
<proteinExistence type="predicted"/>
<sequence>MDAEKVARGLGWFSLGLGLTEVLIPDRLAAYLGMKNRSGIILAYGFREIAAGIVVLAQRRPAPGVWARVGGDVLDLAALGTALSSRNPQRAQAGIAAGAVAGITVLDVICARRLSNGKRSGGTVDSAKHAPTER</sequence>
<name>A0A6J4UAT0_9BACT</name>
<evidence type="ECO:0008006" key="2">
    <source>
        <dbReference type="Google" id="ProtNLM"/>
    </source>
</evidence>